<dbReference type="AlphaFoldDB" id="A0AAP0PB58"/>
<dbReference type="EMBL" id="JBBNAF010000006">
    <property type="protein sequence ID" value="KAK9134440.1"/>
    <property type="molecule type" value="Genomic_DNA"/>
</dbReference>
<organism evidence="1 2">
    <name type="scientific">Stephania yunnanensis</name>
    <dbReference type="NCBI Taxonomy" id="152371"/>
    <lineage>
        <taxon>Eukaryota</taxon>
        <taxon>Viridiplantae</taxon>
        <taxon>Streptophyta</taxon>
        <taxon>Embryophyta</taxon>
        <taxon>Tracheophyta</taxon>
        <taxon>Spermatophyta</taxon>
        <taxon>Magnoliopsida</taxon>
        <taxon>Ranunculales</taxon>
        <taxon>Menispermaceae</taxon>
        <taxon>Menispermoideae</taxon>
        <taxon>Cissampelideae</taxon>
        <taxon>Stephania</taxon>
    </lineage>
</organism>
<name>A0AAP0PB58_9MAGN</name>
<reference evidence="1 2" key="1">
    <citation type="submission" date="2024-01" db="EMBL/GenBank/DDBJ databases">
        <title>Genome assemblies of Stephania.</title>
        <authorList>
            <person name="Yang L."/>
        </authorList>
    </citation>
    <scope>NUCLEOTIDE SEQUENCE [LARGE SCALE GENOMIC DNA]</scope>
    <source>
        <strain evidence="1">YNDBR</strain>
        <tissue evidence="1">Leaf</tissue>
    </source>
</reference>
<keyword evidence="2" id="KW-1185">Reference proteome</keyword>
<protein>
    <submittedName>
        <fullName evidence="1">Uncharacterized protein</fullName>
    </submittedName>
</protein>
<sequence>MNSVEQWHGGALPDRLIPDKTQQQWTIRRDVDKARRRNGAQRIGPLVNESWLLFIYDMSSYLDLSRSTVQQWEGSIAM</sequence>
<accession>A0AAP0PB58</accession>
<evidence type="ECO:0000313" key="1">
    <source>
        <dbReference type="EMBL" id="KAK9134440.1"/>
    </source>
</evidence>
<evidence type="ECO:0000313" key="2">
    <source>
        <dbReference type="Proteomes" id="UP001420932"/>
    </source>
</evidence>
<dbReference type="Proteomes" id="UP001420932">
    <property type="component" value="Unassembled WGS sequence"/>
</dbReference>
<proteinExistence type="predicted"/>
<gene>
    <name evidence="1" type="ORF">Syun_013770</name>
</gene>
<comment type="caution">
    <text evidence="1">The sequence shown here is derived from an EMBL/GenBank/DDBJ whole genome shotgun (WGS) entry which is preliminary data.</text>
</comment>